<dbReference type="Gene3D" id="2.40.30.10">
    <property type="entry name" value="Translation factors"/>
    <property type="match status" value="1"/>
</dbReference>
<dbReference type="InterPro" id="IPR039261">
    <property type="entry name" value="FNR_nucleotide-bd"/>
</dbReference>
<dbReference type="Pfam" id="PF08021">
    <property type="entry name" value="FAD_binding_9"/>
    <property type="match status" value="1"/>
</dbReference>
<dbReference type="PROSITE" id="PS51384">
    <property type="entry name" value="FAD_FR"/>
    <property type="match status" value="1"/>
</dbReference>
<proteinExistence type="predicted"/>
<dbReference type="AlphaFoldDB" id="A0A1I2S2B4"/>
<dbReference type="GO" id="GO:0016491">
    <property type="term" value="F:oxidoreductase activity"/>
    <property type="evidence" value="ECO:0007669"/>
    <property type="project" value="InterPro"/>
</dbReference>
<dbReference type="PANTHER" id="PTHR30157:SF0">
    <property type="entry name" value="NADPH-DEPENDENT FERRIC-CHELATE REDUCTASE"/>
    <property type="match status" value="1"/>
</dbReference>
<dbReference type="SUPFAM" id="SSF46785">
    <property type="entry name" value="Winged helix' DNA-binding domain"/>
    <property type="match status" value="1"/>
</dbReference>
<dbReference type="Proteomes" id="UP000199065">
    <property type="component" value="Unassembled WGS sequence"/>
</dbReference>
<dbReference type="Gene3D" id="1.10.10.10">
    <property type="entry name" value="Winged helix-like DNA-binding domain superfamily/Winged helix DNA-binding domain"/>
    <property type="match status" value="1"/>
</dbReference>
<dbReference type="EMBL" id="FOPJ01000004">
    <property type="protein sequence ID" value="SFG45889.1"/>
    <property type="molecule type" value="Genomic_DNA"/>
</dbReference>
<dbReference type="InterPro" id="IPR013113">
    <property type="entry name" value="SIP_FAD-bd"/>
</dbReference>
<evidence type="ECO:0000313" key="2">
    <source>
        <dbReference type="EMBL" id="SFG45889.1"/>
    </source>
</evidence>
<dbReference type="PANTHER" id="PTHR30157">
    <property type="entry name" value="FERRIC REDUCTASE, NADPH-DEPENDENT"/>
    <property type="match status" value="1"/>
</dbReference>
<dbReference type="InterPro" id="IPR039374">
    <property type="entry name" value="SIP_fam"/>
</dbReference>
<organism evidence="2 3">
    <name type="scientific">Corynebacterium spheniscorum</name>
    <dbReference type="NCBI Taxonomy" id="185761"/>
    <lineage>
        <taxon>Bacteria</taxon>
        <taxon>Bacillati</taxon>
        <taxon>Actinomycetota</taxon>
        <taxon>Actinomycetes</taxon>
        <taxon>Mycobacteriales</taxon>
        <taxon>Corynebacteriaceae</taxon>
        <taxon>Corynebacterium</taxon>
    </lineage>
</organism>
<dbReference type="RefSeq" id="WP_177180064.1">
    <property type="nucleotide sequence ID" value="NZ_FOPJ01000004.1"/>
</dbReference>
<keyword evidence="3" id="KW-1185">Reference proteome</keyword>
<protein>
    <submittedName>
        <fullName evidence="2">NADPH-dependent ferric siderophore reductase, contains FAD-binding and SIP domains</fullName>
    </submittedName>
</protein>
<name>A0A1I2S2B4_9CORY</name>
<dbReference type="InterPro" id="IPR036390">
    <property type="entry name" value="WH_DNA-bd_sf"/>
</dbReference>
<feature type="domain" description="FAD-binding FR-type" evidence="1">
    <location>
        <begin position="13"/>
        <end position="147"/>
    </location>
</feature>
<dbReference type="STRING" id="185761.SAMN05660282_00976"/>
<evidence type="ECO:0000313" key="3">
    <source>
        <dbReference type="Proteomes" id="UP000199065"/>
    </source>
</evidence>
<sequence>MVARSRDVDIRRICLRELDVLEVFDHTPAMIRIIVGGPGMGACITQGVEQLPMASTGFDDDVRIILPDPATGKQHLPSIKENGKLDWDPISLGLSRTYTIRAIDPDASRMTLDFVRHEGGLAAEWAATAKPGDKIWVAGPPAHASLPIHTDWLLLAGDETALPAIERCLEELPEGHPVIVCLEVAEREHVPAELNTKADAQIYTAIRSQGQSLPTLVHSLQFPEGEGFVWAGGEAMKLKPMRRLFNERRIDRKNQDITGYWRADTGVSRVAQAKKAREEKARAQVQQQRPAAGDPRMAALYALEKATSIAPAMVVRTALELDLCGLIYQGMDTAEAMAQHLAEEGRPVAVHNLDRILRALVPLQVVTWDQESKTWQLGILGTDFADPGSMVAHHMESTEAMAEFALFNLPQAVAGDTSQEIPTLGDSWMKLLEGDSYHSDAVADLEEALAHDAMRGAAAFPQAVDLAPYLQGENPSLKVIGAGAKEWVRHLERHYPGVQLSGSLWPEEEGADVIIAVDPWALQDQAGVVDTLSKLQCQHLFVLTPAQCAGQAGETAAEVIAEDLRRMCTTGGYVPTQEEALKEVHAAGWELMGQPIPCGWVGVLVPLKRRA</sequence>
<dbReference type="InterPro" id="IPR036388">
    <property type="entry name" value="WH-like_DNA-bd_sf"/>
</dbReference>
<dbReference type="CDD" id="cd06193">
    <property type="entry name" value="siderophore_interacting"/>
    <property type="match status" value="1"/>
</dbReference>
<gene>
    <name evidence="2" type="ORF">SAMN05660282_00976</name>
</gene>
<accession>A0A1I2S2B4</accession>
<dbReference type="GO" id="GO:0046983">
    <property type="term" value="F:protein dimerization activity"/>
    <property type="evidence" value="ECO:0007669"/>
    <property type="project" value="InterPro"/>
</dbReference>
<dbReference type="InterPro" id="IPR007037">
    <property type="entry name" value="SIP_rossman_dom"/>
</dbReference>
<evidence type="ECO:0000259" key="1">
    <source>
        <dbReference type="PROSITE" id="PS51384"/>
    </source>
</evidence>
<dbReference type="Pfam" id="PF04954">
    <property type="entry name" value="SIP"/>
    <property type="match status" value="1"/>
</dbReference>
<dbReference type="Gene3D" id="3.40.50.80">
    <property type="entry name" value="Nucleotide-binding domain of ferredoxin-NADP reductase (FNR) module"/>
    <property type="match status" value="1"/>
</dbReference>
<dbReference type="InterPro" id="IPR017938">
    <property type="entry name" value="Riboflavin_synthase-like_b-brl"/>
</dbReference>
<reference evidence="2 3" key="1">
    <citation type="submission" date="2016-10" db="EMBL/GenBank/DDBJ databases">
        <authorList>
            <person name="de Groot N.N."/>
        </authorList>
    </citation>
    <scope>NUCLEOTIDE SEQUENCE [LARGE SCALE GENOMIC DNA]</scope>
    <source>
        <strain>J11</strain>
        <strain evidence="3">PG 39</strain>
    </source>
</reference>
<dbReference type="SUPFAM" id="SSF63380">
    <property type="entry name" value="Riboflavin synthase domain-like"/>
    <property type="match status" value="1"/>
</dbReference>
<dbReference type="InterPro" id="IPR017927">
    <property type="entry name" value="FAD-bd_FR_type"/>
</dbReference>